<feature type="transmembrane region" description="Helical" evidence="10">
    <location>
        <begin position="438"/>
        <end position="457"/>
    </location>
</feature>
<dbReference type="GO" id="GO:0005789">
    <property type="term" value="C:endoplasmic reticulum membrane"/>
    <property type="evidence" value="ECO:0007669"/>
    <property type="project" value="UniProtKB-SubCell"/>
</dbReference>
<feature type="transmembrane region" description="Helical" evidence="10">
    <location>
        <begin position="344"/>
        <end position="364"/>
    </location>
</feature>
<dbReference type="GO" id="GO:0006506">
    <property type="term" value="P:GPI anchor biosynthetic process"/>
    <property type="evidence" value="ECO:0007669"/>
    <property type="project" value="TreeGrafter"/>
</dbReference>
<evidence type="ECO:0000313" key="13">
    <source>
        <dbReference type="EMBL" id="WWC85658.1"/>
    </source>
</evidence>
<keyword evidence="14" id="KW-1185">Reference proteome</keyword>
<feature type="region of interest" description="Disordered" evidence="11">
    <location>
        <begin position="175"/>
        <end position="201"/>
    </location>
</feature>
<sequence>MIPSAFLVALTIRLLLTLPFPQTYFQPDEFYQALEPAHNFIYGYGYLTWEWKDLPCIPTGNFWDLYVVGGRMRSWLWHSLFAGVYKLLEISNLDKTELIVIAPRLIGVMVAALTDYYTYKLASKIISPGASTSALFLSLTSLFNAHLLPRSLSTSPETLLTTMALCYFPFPHCTPSTKSSQRTDLANSMDSKGEKEATRKSLGVSDQTNKLDYVAMDRDIPQELVTVSCTDNLPLAVMLATLALCIRPTTAPLWAYLGVNLLINTWRISGFSATAKTILTASVSLLFTFVASTALDYCLTGRLYFPSLTFIHHNLIQNISAFYGSTNYLYHITQSIPILLFPIWYWWIQGFISALLPLSILPKSLQHLDRPGSSRLLGRAITFSIGILSLSPHSEWRFLHPFLPSLLLFAIPAITYPYQPTIFGAYRMKHAFRQYLRIPNFPFYFILVAPVIPFLYLNIFHGRAQVEVMNVLRRGELSHIQSLVALTPCHSVPWQSHLHNKDIDGWFLTCEPPIGVDSETHRTQQSFFYQSPVSYLQEVFPYPPAQLSDIANITASPAKPSHLIIFGELLDRSEIIQEKQITVRDSLVGLGYKQVWYGWNGFDLLQDEDERKGGLTVWRSIT</sequence>
<evidence type="ECO:0000313" key="14">
    <source>
        <dbReference type="Proteomes" id="UP001355207"/>
    </source>
</evidence>
<feature type="transmembrane region" description="Helical" evidence="10">
    <location>
        <begin position="235"/>
        <end position="257"/>
    </location>
</feature>
<dbReference type="GeneID" id="91091196"/>
<dbReference type="RefSeq" id="XP_066072421.1">
    <property type="nucleotide sequence ID" value="XM_066216324.1"/>
</dbReference>
<keyword evidence="4" id="KW-0808">Transferase</keyword>
<evidence type="ECO:0000256" key="10">
    <source>
        <dbReference type="RuleBase" id="RU363075"/>
    </source>
</evidence>
<keyword evidence="7 10" id="KW-1133">Transmembrane helix</keyword>
<dbReference type="PANTHER" id="PTHR22760">
    <property type="entry name" value="GLYCOSYLTRANSFERASE"/>
    <property type="match status" value="1"/>
</dbReference>
<organism evidence="13 14">
    <name type="scientific">Kwoniella dendrophila CBS 6074</name>
    <dbReference type="NCBI Taxonomy" id="1295534"/>
    <lineage>
        <taxon>Eukaryota</taxon>
        <taxon>Fungi</taxon>
        <taxon>Dikarya</taxon>
        <taxon>Basidiomycota</taxon>
        <taxon>Agaricomycotina</taxon>
        <taxon>Tremellomycetes</taxon>
        <taxon>Tremellales</taxon>
        <taxon>Cryptococcaceae</taxon>
        <taxon>Kwoniella</taxon>
    </lineage>
</organism>
<reference evidence="13 14" key="1">
    <citation type="submission" date="2024-01" db="EMBL/GenBank/DDBJ databases">
        <title>Comparative genomics of Cryptococcus and Kwoniella reveals pathogenesis evolution and contrasting modes of karyotype evolution via chromosome fusion or intercentromeric recombination.</title>
        <authorList>
            <person name="Coelho M.A."/>
            <person name="David-Palma M."/>
            <person name="Shea T."/>
            <person name="Bowers K."/>
            <person name="McGinley-Smith S."/>
            <person name="Mohammad A.W."/>
            <person name="Gnirke A."/>
            <person name="Yurkov A.M."/>
            <person name="Nowrousian M."/>
            <person name="Sun S."/>
            <person name="Cuomo C.A."/>
            <person name="Heitman J."/>
        </authorList>
    </citation>
    <scope>NUCLEOTIDE SEQUENCE [LARGE SCALE GENOMIC DNA]</scope>
    <source>
        <strain evidence="13 14">CBS 6074</strain>
    </source>
</reference>
<evidence type="ECO:0000256" key="7">
    <source>
        <dbReference type="ARBA" id="ARBA00022989"/>
    </source>
</evidence>
<feature type="chain" id="PRO_5043545251" description="Mannosyltransferase" evidence="12">
    <location>
        <begin position="26"/>
        <end position="622"/>
    </location>
</feature>
<evidence type="ECO:0000256" key="1">
    <source>
        <dbReference type="ARBA" id="ARBA00004477"/>
    </source>
</evidence>
<keyword evidence="8 10" id="KW-0472">Membrane</keyword>
<keyword evidence="12" id="KW-0732">Signal</keyword>
<evidence type="ECO:0000256" key="5">
    <source>
        <dbReference type="ARBA" id="ARBA00022692"/>
    </source>
</evidence>
<evidence type="ECO:0000256" key="12">
    <source>
        <dbReference type="SAM" id="SignalP"/>
    </source>
</evidence>
<gene>
    <name evidence="13" type="ORF">L201_000524</name>
</gene>
<keyword evidence="3 10" id="KW-0328">Glycosyltransferase</keyword>
<feature type="compositionally biased region" description="Polar residues" evidence="11">
    <location>
        <begin position="175"/>
        <end position="190"/>
    </location>
</feature>
<evidence type="ECO:0000256" key="3">
    <source>
        <dbReference type="ARBA" id="ARBA00022676"/>
    </source>
</evidence>
<accession>A0AAX4JLF7</accession>
<keyword evidence="5 10" id="KW-0812">Transmembrane</keyword>
<comment type="subcellular location">
    <subcellularLocation>
        <location evidence="1 10">Endoplasmic reticulum membrane</location>
        <topology evidence="1 10">Multi-pass membrane protein</topology>
    </subcellularLocation>
</comment>
<evidence type="ECO:0000256" key="8">
    <source>
        <dbReference type="ARBA" id="ARBA00023136"/>
    </source>
</evidence>
<evidence type="ECO:0000256" key="6">
    <source>
        <dbReference type="ARBA" id="ARBA00022824"/>
    </source>
</evidence>
<dbReference type="Pfam" id="PF03901">
    <property type="entry name" value="Glyco_transf_22"/>
    <property type="match status" value="1"/>
</dbReference>
<name>A0AAX4JLF7_9TREE</name>
<dbReference type="InterPro" id="IPR005599">
    <property type="entry name" value="GPI_mannosylTrfase"/>
</dbReference>
<evidence type="ECO:0000256" key="9">
    <source>
        <dbReference type="ARBA" id="ARBA00024708"/>
    </source>
</evidence>
<proteinExistence type="inferred from homology"/>
<evidence type="ECO:0000256" key="2">
    <source>
        <dbReference type="ARBA" id="ARBA00006065"/>
    </source>
</evidence>
<comment type="similarity">
    <text evidence="2">Belongs to the glycosyltransferase 22 family. PIGB subfamily.</text>
</comment>
<dbReference type="GO" id="GO:0000026">
    <property type="term" value="F:alpha-1,2-mannosyltransferase activity"/>
    <property type="evidence" value="ECO:0007669"/>
    <property type="project" value="TreeGrafter"/>
</dbReference>
<keyword evidence="6 10" id="KW-0256">Endoplasmic reticulum</keyword>
<dbReference type="Proteomes" id="UP001355207">
    <property type="component" value="Chromosome 1"/>
</dbReference>
<evidence type="ECO:0000256" key="4">
    <source>
        <dbReference type="ARBA" id="ARBA00022679"/>
    </source>
</evidence>
<dbReference type="PANTHER" id="PTHR22760:SF4">
    <property type="entry name" value="GPI MANNOSYLTRANSFERASE 3"/>
    <property type="match status" value="1"/>
</dbReference>
<feature type="transmembrane region" description="Helical" evidence="10">
    <location>
        <begin position="278"/>
        <end position="295"/>
    </location>
</feature>
<evidence type="ECO:0000256" key="11">
    <source>
        <dbReference type="SAM" id="MobiDB-lite"/>
    </source>
</evidence>
<dbReference type="EMBL" id="CP144098">
    <property type="protein sequence ID" value="WWC85658.1"/>
    <property type="molecule type" value="Genomic_DNA"/>
</dbReference>
<protein>
    <recommendedName>
        <fullName evidence="10">Mannosyltransferase</fullName>
        <ecNumber evidence="10">2.4.1.-</ecNumber>
    </recommendedName>
</protein>
<feature type="transmembrane region" description="Helical" evidence="10">
    <location>
        <begin position="398"/>
        <end position="418"/>
    </location>
</feature>
<feature type="signal peptide" evidence="12">
    <location>
        <begin position="1"/>
        <end position="25"/>
    </location>
</feature>
<dbReference type="AlphaFoldDB" id="A0AAX4JLF7"/>
<comment type="function">
    <text evidence="9">Mannosyltransferase involved in glycosylphosphatidylinositol-anchor biosynthesis. Transfers the third mannose to Man2-GlcN-acyl-PI during GPI precursor assembly.</text>
</comment>
<dbReference type="EC" id="2.4.1.-" evidence="10"/>